<dbReference type="CDD" id="cd00146">
    <property type="entry name" value="PKD"/>
    <property type="match status" value="1"/>
</dbReference>
<gene>
    <name evidence="2" type="ORF">ACFFJ8_18260</name>
</gene>
<dbReference type="EMBL" id="JBHLVF010000032">
    <property type="protein sequence ID" value="MFC0393310.1"/>
    <property type="molecule type" value="Genomic_DNA"/>
</dbReference>
<dbReference type="Pfam" id="PF25788">
    <property type="entry name" value="Ig_Rha78A_N"/>
    <property type="match status" value="1"/>
</dbReference>
<feature type="domain" description="PKD" evidence="1">
    <location>
        <begin position="505"/>
        <end position="584"/>
    </location>
</feature>
<sequence length="730" mass="83690">MKVVNGVRTVLKNAPYAVKTKTEYAIKIQVLDEQIKVYINNVPLIDVTDSTYEKGRFGPYSEIPWAEFKNMAYSDLTPISSSAKLQGIAIVGQDMIYSILNSDTANDPMIKDKTNWRYDHLSQKFLDAGDGKSGISSHDGKTYREPIMIMDKVGLYQVNYDTQDDANPDYPYPSLEFDSYRKDSNRAARQLIVHRAPIADYDLGFNPDYTIKWTDRSRDLDRYLTATNYSKEDTGIDYLATKGILQKKFYYITPSGLTVEQKLVTPEEKGEYTVGLAVKDEYDAWSPYLVKKINVFQIPQPDEPPKAGFTLSHKTTYRNVEVTINSTAKDKEDGARENLPHQYYIRNLTEGGFETLQSTVRTSWKKSFNTMGTFQIRQVVEDKLGQFDQFIDTIDIINRLPVVQVTYPSSTDQLNPEKITVAKPTFKWTYADGDGDTMKKYQVRIYRYGGILEQESGILSGAALTWEPDTDLPEKVHMYIMVRAYDGYDWGEWSNPKFFFIETNRPPVPDFDWKVKPIWEGDHIYLINLSTDPDGDAMTYSWSIRHLDKNTETTSTEFEPVINFAQAGTYRVTLNVCDVKGLCNIAPKVKDIEVLPISITGTVYHTETWTKNLEKYNAAAAKAGRAQRPSWYFFPGERFMLRGNTVGDHVVRVDAYMLDSNKAATSYSSNLPGSPDVWNGSMWSKEMIDWDDQDLYFKFVLTTDTGYKKESALVKVRIVDDEYWRQHTIK</sequence>
<proteinExistence type="predicted"/>
<dbReference type="Gene3D" id="2.60.40.10">
    <property type="entry name" value="Immunoglobulins"/>
    <property type="match status" value="2"/>
</dbReference>
<dbReference type="InterPro" id="IPR000601">
    <property type="entry name" value="PKD_dom"/>
</dbReference>
<dbReference type="Gene3D" id="2.60.120.560">
    <property type="entry name" value="Exo-inulinase, domain 1"/>
    <property type="match status" value="1"/>
</dbReference>
<keyword evidence="3" id="KW-1185">Reference proteome</keyword>
<dbReference type="Proteomes" id="UP001589818">
    <property type="component" value="Unassembled WGS sequence"/>
</dbReference>
<evidence type="ECO:0000313" key="2">
    <source>
        <dbReference type="EMBL" id="MFC0393310.1"/>
    </source>
</evidence>
<dbReference type="SUPFAM" id="SSF49265">
    <property type="entry name" value="Fibronectin type III"/>
    <property type="match status" value="1"/>
</dbReference>
<accession>A0ABV6JEK9</accession>
<dbReference type="Pfam" id="PF18911">
    <property type="entry name" value="PKD_4"/>
    <property type="match status" value="1"/>
</dbReference>
<reference evidence="2 3" key="1">
    <citation type="submission" date="2024-09" db="EMBL/GenBank/DDBJ databases">
        <authorList>
            <person name="Sun Q."/>
            <person name="Mori K."/>
        </authorList>
    </citation>
    <scope>NUCLEOTIDE SEQUENCE [LARGE SCALE GENOMIC DNA]</scope>
    <source>
        <strain evidence="2 3">CCM 4839</strain>
    </source>
</reference>
<evidence type="ECO:0000313" key="3">
    <source>
        <dbReference type="Proteomes" id="UP001589818"/>
    </source>
</evidence>
<dbReference type="SUPFAM" id="SSF49299">
    <property type="entry name" value="PKD domain"/>
    <property type="match status" value="1"/>
</dbReference>
<dbReference type="InterPro" id="IPR036116">
    <property type="entry name" value="FN3_sf"/>
</dbReference>
<organism evidence="2 3">
    <name type="scientific">Paenibacillus mendelii</name>
    <dbReference type="NCBI Taxonomy" id="206163"/>
    <lineage>
        <taxon>Bacteria</taxon>
        <taxon>Bacillati</taxon>
        <taxon>Bacillota</taxon>
        <taxon>Bacilli</taxon>
        <taxon>Bacillales</taxon>
        <taxon>Paenibacillaceae</taxon>
        <taxon>Paenibacillus</taxon>
    </lineage>
</organism>
<dbReference type="InterPro" id="IPR013783">
    <property type="entry name" value="Ig-like_fold"/>
</dbReference>
<evidence type="ECO:0000259" key="1">
    <source>
        <dbReference type="Pfam" id="PF18911"/>
    </source>
</evidence>
<protein>
    <submittedName>
        <fullName evidence="2">PKD domain-containing protein</fullName>
    </submittedName>
</protein>
<name>A0ABV6JEK9_9BACL</name>
<comment type="caution">
    <text evidence="2">The sequence shown here is derived from an EMBL/GenBank/DDBJ whole genome shotgun (WGS) entry which is preliminary data.</text>
</comment>
<dbReference type="InterPro" id="IPR035986">
    <property type="entry name" value="PKD_dom_sf"/>
</dbReference>